<keyword evidence="7" id="KW-1185">Reference proteome</keyword>
<evidence type="ECO:0000256" key="4">
    <source>
        <dbReference type="PROSITE-ProRule" id="PRU00175"/>
    </source>
</evidence>
<dbReference type="Proteomes" id="UP001515500">
    <property type="component" value="Chromosome 15"/>
</dbReference>
<feature type="domain" description="RING-type" evidence="6">
    <location>
        <begin position="189"/>
        <end position="224"/>
    </location>
</feature>
<dbReference type="PANTHER" id="PTHR42647:SF12">
    <property type="entry name" value="BOI-RELATED E3 UBIQUITIN-PROTEIN LIGASE 2-RELATED"/>
    <property type="match status" value="1"/>
</dbReference>
<evidence type="ECO:0000313" key="8">
    <source>
        <dbReference type="RefSeq" id="XP_039140640.1"/>
    </source>
</evidence>
<dbReference type="InterPro" id="IPR013083">
    <property type="entry name" value="Znf_RING/FYVE/PHD"/>
</dbReference>
<organism evidence="7 8">
    <name type="scientific">Dioscorea cayennensis subsp. rotundata</name>
    <name type="common">White Guinea yam</name>
    <name type="synonym">Dioscorea rotundata</name>
    <dbReference type="NCBI Taxonomy" id="55577"/>
    <lineage>
        <taxon>Eukaryota</taxon>
        <taxon>Viridiplantae</taxon>
        <taxon>Streptophyta</taxon>
        <taxon>Embryophyta</taxon>
        <taxon>Tracheophyta</taxon>
        <taxon>Spermatophyta</taxon>
        <taxon>Magnoliopsida</taxon>
        <taxon>Liliopsida</taxon>
        <taxon>Dioscoreales</taxon>
        <taxon>Dioscoreaceae</taxon>
        <taxon>Dioscorea</taxon>
    </lineage>
</organism>
<dbReference type="GeneID" id="120277861"/>
<dbReference type="CDD" id="cd16649">
    <property type="entry name" value="mRING-HC-C3HC5_CGRF1-like"/>
    <property type="match status" value="1"/>
</dbReference>
<dbReference type="Pfam" id="PF13920">
    <property type="entry name" value="zf-C3HC4_3"/>
    <property type="match status" value="1"/>
</dbReference>
<feature type="coiled-coil region" evidence="5">
    <location>
        <begin position="108"/>
        <end position="135"/>
    </location>
</feature>
<gene>
    <name evidence="8" type="primary">LOC120277861</name>
</gene>
<dbReference type="PROSITE" id="PS50089">
    <property type="entry name" value="ZF_RING_2"/>
    <property type="match status" value="1"/>
</dbReference>
<dbReference type="Gene3D" id="3.30.40.10">
    <property type="entry name" value="Zinc/RING finger domain, C3HC4 (zinc finger)"/>
    <property type="match status" value="1"/>
</dbReference>
<dbReference type="PANTHER" id="PTHR42647">
    <property type="entry name" value="SBP (S-RIBONUCLEASE BINDING PROTEIN) FAMILY PROTEIN"/>
    <property type="match status" value="1"/>
</dbReference>
<sequence length="256" mass="28667">MMTVDAHHLPFKFSEVVMNINPEEYYTTFISPPPAPAPPPSFPSDTSSPFSSFPSQDFFSQLQLQHHLEIDHLITNHAEKVRQEMEERRTWVWRRVVAMAEEKVARKLRNKDEEIDRITRVNHALEERIKSLVIENQLWKDIARSNEAAAMLLRTNLDHLLASQDSHEEDVQSCSGGGGGAGEVGRRLCRRCGEEEAAVLVMPCRHLCLCLDCSPALDVCPVCKSSKNVAACCAREGHGGEGGWGYVRTGLEALCE</sequence>
<accession>A0AB40CKN7</accession>
<evidence type="ECO:0000256" key="2">
    <source>
        <dbReference type="ARBA" id="ARBA00022771"/>
    </source>
</evidence>
<dbReference type="AlphaFoldDB" id="A0AB40CKN7"/>
<keyword evidence="2 4" id="KW-0863">Zinc-finger</keyword>
<dbReference type="GO" id="GO:0008270">
    <property type="term" value="F:zinc ion binding"/>
    <property type="evidence" value="ECO:0007669"/>
    <property type="project" value="UniProtKB-KW"/>
</dbReference>
<keyword evidence="3" id="KW-0862">Zinc</keyword>
<proteinExistence type="predicted"/>
<evidence type="ECO:0000256" key="5">
    <source>
        <dbReference type="SAM" id="Coils"/>
    </source>
</evidence>
<evidence type="ECO:0000256" key="3">
    <source>
        <dbReference type="ARBA" id="ARBA00022833"/>
    </source>
</evidence>
<evidence type="ECO:0000256" key="1">
    <source>
        <dbReference type="ARBA" id="ARBA00022723"/>
    </source>
</evidence>
<protein>
    <submittedName>
        <fullName evidence="8">Probable BOI-related E3 ubiquitin-protein ligase 3 isoform X1</fullName>
    </submittedName>
</protein>
<evidence type="ECO:0000259" key="6">
    <source>
        <dbReference type="PROSITE" id="PS50089"/>
    </source>
</evidence>
<dbReference type="InterPro" id="IPR001841">
    <property type="entry name" value="Znf_RING"/>
</dbReference>
<dbReference type="RefSeq" id="XP_039140640.1">
    <property type="nucleotide sequence ID" value="XM_039284706.1"/>
</dbReference>
<name>A0AB40CKN7_DIOCR</name>
<reference evidence="8" key="1">
    <citation type="submission" date="2025-08" db="UniProtKB">
        <authorList>
            <consortium name="RefSeq"/>
        </authorList>
    </citation>
    <scope>IDENTIFICATION</scope>
</reference>
<dbReference type="GO" id="GO:0043067">
    <property type="term" value="P:regulation of programmed cell death"/>
    <property type="evidence" value="ECO:0007669"/>
    <property type="project" value="TreeGrafter"/>
</dbReference>
<keyword evidence="5" id="KW-0175">Coiled coil</keyword>
<dbReference type="GO" id="GO:0004842">
    <property type="term" value="F:ubiquitin-protein transferase activity"/>
    <property type="evidence" value="ECO:0007669"/>
    <property type="project" value="TreeGrafter"/>
</dbReference>
<evidence type="ECO:0000313" key="7">
    <source>
        <dbReference type="Proteomes" id="UP001515500"/>
    </source>
</evidence>
<keyword evidence="1" id="KW-0479">Metal-binding</keyword>